<organism evidence="1 2">
    <name type="scientific">Nephila pilipes</name>
    <name type="common">Giant wood spider</name>
    <name type="synonym">Nephila maculata</name>
    <dbReference type="NCBI Taxonomy" id="299642"/>
    <lineage>
        <taxon>Eukaryota</taxon>
        <taxon>Metazoa</taxon>
        <taxon>Ecdysozoa</taxon>
        <taxon>Arthropoda</taxon>
        <taxon>Chelicerata</taxon>
        <taxon>Arachnida</taxon>
        <taxon>Araneae</taxon>
        <taxon>Araneomorphae</taxon>
        <taxon>Entelegynae</taxon>
        <taxon>Araneoidea</taxon>
        <taxon>Nephilidae</taxon>
        <taxon>Nephila</taxon>
    </lineage>
</organism>
<dbReference type="EMBL" id="BMAW01131232">
    <property type="protein sequence ID" value="GFU38609.1"/>
    <property type="molecule type" value="Genomic_DNA"/>
</dbReference>
<proteinExistence type="predicted"/>
<evidence type="ECO:0000313" key="2">
    <source>
        <dbReference type="Proteomes" id="UP000887013"/>
    </source>
</evidence>
<accession>A0A8X6QV35</accession>
<comment type="caution">
    <text evidence="1">The sequence shown here is derived from an EMBL/GenBank/DDBJ whole genome shotgun (WGS) entry which is preliminary data.</text>
</comment>
<keyword evidence="2" id="KW-1185">Reference proteome</keyword>
<dbReference type="AlphaFoldDB" id="A0A8X6QV35"/>
<dbReference type="Proteomes" id="UP000887013">
    <property type="component" value="Unassembled WGS sequence"/>
</dbReference>
<reference evidence="1" key="1">
    <citation type="submission" date="2020-08" db="EMBL/GenBank/DDBJ databases">
        <title>Multicomponent nature underlies the extraordinary mechanical properties of spider dragline silk.</title>
        <authorList>
            <person name="Kono N."/>
            <person name="Nakamura H."/>
            <person name="Mori M."/>
            <person name="Yoshida Y."/>
            <person name="Ohtoshi R."/>
            <person name="Malay A.D."/>
            <person name="Moran D.A.P."/>
            <person name="Tomita M."/>
            <person name="Numata K."/>
            <person name="Arakawa K."/>
        </authorList>
    </citation>
    <scope>NUCLEOTIDE SEQUENCE</scope>
</reference>
<protein>
    <submittedName>
        <fullName evidence="1">Uncharacterized protein</fullName>
    </submittedName>
</protein>
<gene>
    <name evidence="1" type="ORF">NPIL_14531</name>
</gene>
<sequence length="104" mass="12001">MVHDYDRHSQFIKNDNHNRAFMPLIKVGHHTHNLTPYPHVTSRRLTSILTPARSNENRLACSKPKRTKHIHLQVAFLVLCSLDSWRSGIISGMYCITASCAFCW</sequence>
<evidence type="ECO:0000313" key="1">
    <source>
        <dbReference type="EMBL" id="GFU38609.1"/>
    </source>
</evidence>
<name>A0A8X6QV35_NEPPI</name>